<evidence type="ECO:0000259" key="4">
    <source>
        <dbReference type="Pfam" id="PF13947"/>
    </source>
</evidence>
<dbReference type="GO" id="GO:0030247">
    <property type="term" value="F:polysaccharide binding"/>
    <property type="evidence" value="ECO:0007669"/>
    <property type="project" value="InterPro"/>
</dbReference>
<comment type="subcellular location">
    <subcellularLocation>
        <location evidence="1">Membrane</location>
        <topology evidence="1">Single-pass membrane protein</topology>
    </subcellularLocation>
</comment>
<evidence type="ECO:0000313" key="5">
    <source>
        <dbReference type="EMBL" id="ERN04058.1"/>
    </source>
</evidence>
<protein>
    <recommendedName>
        <fullName evidence="4">Wall-associated receptor kinase galacturonan-binding domain-containing protein</fullName>
    </recommendedName>
</protein>
<dbReference type="Proteomes" id="UP000017836">
    <property type="component" value="Unassembled WGS sequence"/>
</dbReference>
<name>W1P7Z4_AMBTC</name>
<keyword evidence="6" id="KW-1185">Reference proteome</keyword>
<dbReference type="Pfam" id="PF13947">
    <property type="entry name" value="GUB_WAK_bind"/>
    <property type="match status" value="1"/>
</dbReference>
<accession>W1P7Z4</accession>
<dbReference type="Gramene" id="ERN04058">
    <property type="protein sequence ID" value="ERN04058"/>
    <property type="gene ID" value="AMTR_s00079p00194400"/>
</dbReference>
<dbReference type="HOGENOM" id="CLU_1356306_0_0_1"/>
<keyword evidence="2 3" id="KW-0732">Signal</keyword>
<reference evidence="6" key="1">
    <citation type="journal article" date="2013" name="Science">
        <title>The Amborella genome and the evolution of flowering plants.</title>
        <authorList>
            <consortium name="Amborella Genome Project"/>
        </authorList>
    </citation>
    <scope>NUCLEOTIDE SEQUENCE [LARGE SCALE GENOMIC DNA]</scope>
</reference>
<dbReference type="AlphaFoldDB" id="W1P7Z4"/>
<proteinExistence type="predicted"/>
<feature type="chain" id="PRO_5004807171" description="Wall-associated receptor kinase galacturonan-binding domain-containing protein" evidence="3">
    <location>
        <begin position="21"/>
        <end position="202"/>
    </location>
</feature>
<gene>
    <name evidence="5" type="ORF">AMTR_s00079p00194400</name>
</gene>
<evidence type="ECO:0000256" key="2">
    <source>
        <dbReference type="ARBA" id="ARBA00022729"/>
    </source>
</evidence>
<dbReference type="InterPro" id="IPR025287">
    <property type="entry name" value="WAK_GUB"/>
</dbReference>
<sequence>MAGFLAGIFLLISGLDHTLQDQSFISCPPFDCGNFSGLKFPFYRSDGWQDCGLPPLGLTCDTDEASLYFGGIVYEVDNISIPNREIPLKNIEFVKNLGSGNCLLPALSSNTKYELLFIVFRPISIYTSLNAVLVLIIPSYPWKMPKSSYKSHRDELPSVFYEGLEFQWPFYRGCSICEDQGVHVDLTTRLEISFVTVVKGRD</sequence>
<feature type="domain" description="Wall-associated receptor kinase galacturonan-binding" evidence="4">
    <location>
        <begin position="27"/>
        <end position="87"/>
    </location>
</feature>
<evidence type="ECO:0000256" key="1">
    <source>
        <dbReference type="ARBA" id="ARBA00004167"/>
    </source>
</evidence>
<evidence type="ECO:0000313" key="6">
    <source>
        <dbReference type="Proteomes" id="UP000017836"/>
    </source>
</evidence>
<dbReference type="EMBL" id="KI394313">
    <property type="protein sequence ID" value="ERN04058.1"/>
    <property type="molecule type" value="Genomic_DNA"/>
</dbReference>
<dbReference type="GO" id="GO:0016020">
    <property type="term" value="C:membrane"/>
    <property type="evidence" value="ECO:0007669"/>
    <property type="project" value="UniProtKB-SubCell"/>
</dbReference>
<organism evidence="5 6">
    <name type="scientific">Amborella trichopoda</name>
    <dbReference type="NCBI Taxonomy" id="13333"/>
    <lineage>
        <taxon>Eukaryota</taxon>
        <taxon>Viridiplantae</taxon>
        <taxon>Streptophyta</taxon>
        <taxon>Embryophyta</taxon>
        <taxon>Tracheophyta</taxon>
        <taxon>Spermatophyta</taxon>
        <taxon>Magnoliopsida</taxon>
        <taxon>Amborellales</taxon>
        <taxon>Amborellaceae</taxon>
        <taxon>Amborella</taxon>
    </lineage>
</organism>
<feature type="signal peptide" evidence="3">
    <location>
        <begin position="1"/>
        <end position="20"/>
    </location>
</feature>
<evidence type="ECO:0000256" key="3">
    <source>
        <dbReference type="SAM" id="SignalP"/>
    </source>
</evidence>